<organism evidence="1 2">
    <name type="scientific">Micromonospora craniellae</name>
    <dbReference type="NCBI Taxonomy" id="2294034"/>
    <lineage>
        <taxon>Bacteria</taxon>
        <taxon>Bacillati</taxon>
        <taxon>Actinomycetota</taxon>
        <taxon>Actinomycetes</taxon>
        <taxon>Micromonosporales</taxon>
        <taxon>Micromonosporaceae</taxon>
        <taxon>Micromonospora</taxon>
    </lineage>
</organism>
<comment type="caution">
    <text evidence="1">The sequence shown here is derived from an EMBL/GenBank/DDBJ whole genome shotgun (WGS) entry which is preliminary data.</text>
</comment>
<reference evidence="1 2" key="1">
    <citation type="submission" date="2018-08" db="EMBL/GenBank/DDBJ databases">
        <title>Verrucosispora craniellae sp. nov., isolated from a marine sponge in the South China Sea.</title>
        <authorList>
            <person name="Li L."/>
            <person name="Lin H.W."/>
        </authorList>
    </citation>
    <scope>NUCLEOTIDE SEQUENCE [LARGE SCALE GENOMIC DNA]</scope>
    <source>
        <strain evidence="1 2">LHW63014</strain>
    </source>
</reference>
<protein>
    <submittedName>
        <fullName evidence="1">Uncharacterized protein</fullName>
    </submittedName>
</protein>
<accession>A0A372FR76</accession>
<dbReference type="EMBL" id="QVFU01000076">
    <property type="protein sequence ID" value="RFS43198.1"/>
    <property type="molecule type" value="Genomic_DNA"/>
</dbReference>
<dbReference type="Proteomes" id="UP000262621">
    <property type="component" value="Unassembled WGS sequence"/>
</dbReference>
<sequence length="133" mass="14437">MWGYYADAGQILGDAGHALFDIFVTGNDRKKMAETIDRLQSAYFLHPVETARSRALTMTRIACLQVRSESLSEALKSVRVGLADADGVHSARLRDDLRVLDSILAEADPGPNLADELSAVRAHLATTVSAQLQ</sequence>
<dbReference type="AlphaFoldDB" id="A0A372FR76"/>
<keyword evidence="2" id="KW-1185">Reference proteome</keyword>
<name>A0A372FR76_9ACTN</name>
<evidence type="ECO:0000313" key="1">
    <source>
        <dbReference type="EMBL" id="RFS43198.1"/>
    </source>
</evidence>
<proteinExistence type="predicted"/>
<gene>
    <name evidence="1" type="ORF">D0Q02_29135</name>
</gene>
<evidence type="ECO:0000313" key="2">
    <source>
        <dbReference type="Proteomes" id="UP000262621"/>
    </source>
</evidence>